<dbReference type="SUPFAM" id="SSF53335">
    <property type="entry name" value="S-adenosyl-L-methionine-dependent methyltransferases"/>
    <property type="match status" value="1"/>
</dbReference>
<sequence>MGHATPRMSGGRNCFVDLPPEIVYDFVKIMFREAKMKSFRTVMREYRFQGDSITDDLKEKYRYEGDLGRLYAEHDGPLIQKWHHYLPVYEKYLSRYRGTGFRFLEIGVSGGGSLHLWRHYFGDDATIMGIDINPDCQALDGQSGMVRIGSQDDEAFLNRVVEEMGGVDVILDDGSHRMEHVSKSLQVLFPKLSTPGLYLVEDLHTAYWPKYGGGLDAPTNFFNIVKPLADDMHAWLHEGPAKVPGIGNAITGIHLYDSMLILEKDEVHPPAHSRIRGG</sequence>
<keyword evidence="2" id="KW-1185">Reference proteome</keyword>
<dbReference type="EMBL" id="QAAA01000009">
    <property type="protein sequence ID" value="PTN02003.1"/>
    <property type="molecule type" value="Genomic_DNA"/>
</dbReference>
<comment type="caution">
    <text evidence="1">The sequence shown here is derived from an EMBL/GenBank/DDBJ whole genome shotgun (WGS) entry which is preliminary data.</text>
</comment>
<accession>A0A2T5BRU6</accession>
<dbReference type="Proteomes" id="UP000243859">
    <property type="component" value="Unassembled WGS sequence"/>
</dbReference>
<keyword evidence="1" id="KW-0489">Methyltransferase</keyword>
<name>A0A2T5BRU6_9RHOB</name>
<dbReference type="GO" id="GO:0008168">
    <property type="term" value="F:methyltransferase activity"/>
    <property type="evidence" value="ECO:0007669"/>
    <property type="project" value="UniProtKB-KW"/>
</dbReference>
<dbReference type="GO" id="GO:0032259">
    <property type="term" value="P:methylation"/>
    <property type="evidence" value="ECO:0007669"/>
    <property type="project" value="UniProtKB-KW"/>
</dbReference>
<keyword evidence="1" id="KW-0808">Transferase</keyword>
<dbReference type="InterPro" id="IPR029063">
    <property type="entry name" value="SAM-dependent_MTases_sf"/>
</dbReference>
<reference evidence="1 2" key="1">
    <citation type="submission" date="2018-04" db="EMBL/GenBank/DDBJ databases">
        <title>Genomic Encyclopedia of Archaeal and Bacterial Type Strains, Phase II (KMG-II): from individual species to whole genera.</title>
        <authorList>
            <person name="Goeker M."/>
        </authorList>
    </citation>
    <scope>NUCLEOTIDE SEQUENCE [LARGE SCALE GENOMIC DNA]</scope>
    <source>
        <strain evidence="1 2">DSM 18064</strain>
    </source>
</reference>
<evidence type="ECO:0000313" key="2">
    <source>
        <dbReference type="Proteomes" id="UP000243859"/>
    </source>
</evidence>
<gene>
    <name evidence="1" type="ORF">C8N32_109127</name>
</gene>
<organism evidence="1 2">
    <name type="scientific">Rhodovulum imhoffii</name>
    <dbReference type="NCBI Taxonomy" id="365340"/>
    <lineage>
        <taxon>Bacteria</taxon>
        <taxon>Pseudomonadati</taxon>
        <taxon>Pseudomonadota</taxon>
        <taxon>Alphaproteobacteria</taxon>
        <taxon>Rhodobacterales</taxon>
        <taxon>Paracoccaceae</taxon>
        <taxon>Rhodovulum</taxon>
    </lineage>
</organism>
<proteinExistence type="predicted"/>
<dbReference type="AlphaFoldDB" id="A0A2T5BRU6"/>
<protein>
    <submittedName>
        <fullName evidence="1">Methyltransferase family protein</fullName>
    </submittedName>
</protein>
<dbReference type="Gene3D" id="3.40.50.150">
    <property type="entry name" value="Vaccinia Virus protein VP39"/>
    <property type="match status" value="1"/>
</dbReference>
<evidence type="ECO:0000313" key="1">
    <source>
        <dbReference type="EMBL" id="PTN02003.1"/>
    </source>
</evidence>